<name>A0A9J6A1G6_SOLCO</name>
<dbReference type="EMBL" id="JACXVP010000003">
    <property type="protein sequence ID" value="KAG5618123.1"/>
    <property type="molecule type" value="Genomic_DNA"/>
</dbReference>
<dbReference type="Pfam" id="PF08268">
    <property type="entry name" value="FBA_3"/>
    <property type="match status" value="1"/>
</dbReference>
<evidence type="ECO:0000259" key="1">
    <source>
        <dbReference type="Pfam" id="PF00646"/>
    </source>
</evidence>
<dbReference type="InterPro" id="IPR013187">
    <property type="entry name" value="F-box-assoc_dom_typ3"/>
</dbReference>
<dbReference type="InterPro" id="IPR036047">
    <property type="entry name" value="F-box-like_dom_sf"/>
</dbReference>
<feature type="domain" description="F-box associated beta-propeller type 3" evidence="2">
    <location>
        <begin position="81"/>
        <end position="215"/>
    </location>
</feature>
<dbReference type="AlphaFoldDB" id="A0A9J6A1G6"/>
<protein>
    <recommendedName>
        <fullName evidence="5">F-box domain-containing protein</fullName>
    </recommendedName>
</protein>
<evidence type="ECO:0000313" key="3">
    <source>
        <dbReference type="EMBL" id="KAG5618123.1"/>
    </source>
</evidence>
<comment type="caution">
    <text evidence="3">The sequence shown here is derived from an EMBL/GenBank/DDBJ whole genome shotgun (WGS) entry which is preliminary data.</text>
</comment>
<reference evidence="3 4" key="1">
    <citation type="submission" date="2020-09" db="EMBL/GenBank/DDBJ databases">
        <title>De no assembly of potato wild relative species, Solanum commersonii.</title>
        <authorList>
            <person name="Cho K."/>
        </authorList>
    </citation>
    <scope>NUCLEOTIDE SEQUENCE [LARGE SCALE GENOMIC DNA]</scope>
    <source>
        <strain evidence="3">LZ3.2</strain>
        <tissue evidence="3">Leaf</tissue>
    </source>
</reference>
<dbReference type="NCBIfam" id="TIGR01640">
    <property type="entry name" value="F_box_assoc_1"/>
    <property type="match status" value="1"/>
</dbReference>
<accession>A0A9J6A1G6</accession>
<evidence type="ECO:0008006" key="5">
    <source>
        <dbReference type="Google" id="ProtNLM"/>
    </source>
</evidence>
<dbReference type="PANTHER" id="PTHR31111:SF19">
    <property type="entry name" value="F-BOX DOMAIN-CONTAINING PROTEIN"/>
    <property type="match status" value="1"/>
</dbReference>
<dbReference type="InterPro" id="IPR017451">
    <property type="entry name" value="F-box-assoc_interact_dom"/>
</dbReference>
<dbReference type="OrthoDB" id="1289418at2759"/>
<evidence type="ECO:0000259" key="2">
    <source>
        <dbReference type="Pfam" id="PF08268"/>
    </source>
</evidence>
<dbReference type="Proteomes" id="UP000824120">
    <property type="component" value="Chromosome 3"/>
</dbReference>
<dbReference type="PANTHER" id="PTHR31111">
    <property type="entry name" value="BNAA05G37150D PROTEIN-RELATED"/>
    <property type="match status" value="1"/>
</dbReference>
<evidence type="ECO:0000313" key="4">
    <source>
        <dbReference type="Proteomes" id="UP000824120"/>
    </source>
</evidence>
<dbReference type="Pfam" id="PF00646">
    <property type="entry name" value="F-box"/>
    <property type="match status" value="1"/>
</dbReference>
<feature type="domain" description="F-box" evidence="1">
    <location>
        <begin position="7"/>
        <end position="42"/>
    </location>
</feature>
<organism evidence="3 4">
    <name type="scientific">Solanum commersonii</name>
    <name type="common">Commerson's wild potato</name>
    <name type="synonym">Commerson's nightshade</name>
    <dbReference type="NCBI Taxonomy" id="4109"/>
    <lineage>
        <taxon>Eukaryota</taxon>
        <taxon>Viridiplantae</taxon>
        <taxon>Streptophyta</taxon>
        <taxon>Embryophyta</taxon>
        <taxon>Tracheophyta</taxon>
        <taxon>Spermatophyta</taxon>
        <taxon>Magnoliopsida</taxon>
        <taxon>eudicotyledons</taxon>
        <taxon>Gunneridae</taxon>
        <taxon>Pentapetalae</taxon>
        <taxon>asterids</taxon>
        <taxon>lamiids</taxon>
        <taxon>Solanales</taxon>
        <taxon>Solanaceae</taxon>
        <taxon>Solanoideae</taxon>
        <taxon>Solaneae</taxon>
        <taxon>Solanum</taxon>
    </lineage>
</organism>
<gene>
    <name evidence="3" type="ORF">H5410_017947</name>
</gene>
<proteinExistence type="predicted"/>
<dbReference type="InterPro" id="IPR001810">
    <property type="entry name" value="F-box_dom"/>
</dbReference>
<sequence>MEKLGHEDITSEIISWLPAKSIMRFKCICKVWNTWIEQPNFPKLHQARSQVRPSGARLLFELYPYEPRPQHPLDYRISFRSKKQRRLERFSLEFTTRFYIEDMFICSNHCNGLVCLYSSKDTQVYLFNVSTREIKALPFSVEGVKKNTMDPRLYLGFDKVEEKYKLLHIWETEPRRMMKHRILTLGTNSWRSIIIPRDCFMTYARHIYLDGFLYGVDTFTYFNFTEEKFENLPHKQLCRCRLSLNVMQSALRGKLVVHCGRGRANANLICNDLKKDFTKFVDYSDISEKVITLETETDRIDRPIELLDAVLATASIIGAPTSLLHPDLFRIAHVSSFVDNIIPLTSLF</sequence>
<dbReference type="SUPFAM" id="SSF81383">
    <property type="entry name" value="F-box domain"/>
    <property type="match status" value="1"/>
</dbReference>
<keyword evidence="4" id="KW-1185">Reference proteome</keyword>